<dbReference type="PhylomeDB" id="A7TKC7"/>
<feature type="compositionally biased region" description="Low complexity" evidence="1">
    <location>
        <begin position="288"/>
        <end position="303"/>
    </location>
</feature>
<dbReference type="InParanoid" id="A7TKC7"/>
<evidence type="ECO:0000313" key="3">
    <source>
        <dbReference type="Proteomes" id="UP000000267"/>
    </source>
</evidence>
<sequence length="475" mass="53457">MSEQRPIRIAVLGGDSTGKTSLVSRLTLDMVHEVHYPTRTQTNWLFEFIPRSNLAKAILDNSPHERLLLRSQSSQKPQPIFDSPSISPYILLSPLVFQSYINDFTKIKTQHKKSSSNNNHLKQLNLITSDTPYYSYLDSSKEIDHKKRKRNLTAGDINPKIKDIESSVKLPPNYIPPNYTPIPIDIIDTPGFKPEMVVPFLEVSLFRNLGKNVLKGLANEPRRPVSTTSLLVASGASELNGKIDGYIFVYSSVPELSHIRSPPQYSRSDSQINLNFAPNESLKDDSSGKTTVTTSSNSSYSWSSFQRKNDGGYSLLEIIRNSMLDAWTEFRNYQTRWNKGKESDVYSLVYSFKNMWKTEKERNEKLQQLRSFNTTLDSIDLEPSSPDAPPPAIIVCTHVGDPLSSPLLIEKGRALATQWKCGFVALDNMDDCNVDVSISLLIRDIVEKEKLLSGSNNGKNNNTTTANSLMNFIKV</sequence>
<evidence type="ECO:0000313" key="2">
    <source>
        <dbReference type="EMBL" id="EDO17254.1"/>
    </source>
</evidence>
<keyword evidence="3" id="KW-1185">Reference proteome</keyword>
<dbReference type="FunCoup" id="A7TKC7">
    <property type="interactions" value="15"/>
</dbReference>
<dbReference type="Proteomes" id="UP000000267">
    <property type="component" value="Unassembled WGS sequence"/>
</dbReference>
<dbReference type="KEGG" id="vpo:Kpol_538p14"/>
<dbReference type="InterPro" id="IPR027417">
    <property type="entry name" value="P-loop_NTPase"/>
</dbReference>
<dbReference type="OMA" id="YFFVYSA"/>
<dbReference type="AlphaFoldDB" id="A7TKC7"/>
<organism evidence="3">
    <name type="scientific">Vanderwaltozyma polyspora (strain ATCC 22028 / DSM 70294 / BCRC 21397 / CBS 2163 / NBRC 10782 / NRRL Y-8283 / UCD 57-17)</name>
    <name type="common">Kluyveromyces polysporus</name>
    <dbReference type="NCBI Taxonomy" id="436907"/>
    <lineage>
        <taxon>Eukaryota</taxon>
        <taxon>Fungi</taxon>
        <taxon>Dikarya</taxon>
        <taxon>Ascomycota</taxon>
        <taxon>Saccharomycotina</taxon>
        <taxon>Saccharomycetes</taxon>
        <taxon>Saccharomycetales</taxon>
        <taxon>Saccharomycetaceae</taxon>
        <taxon>Vanderwaltozyma</taxon>
    </lineage>
</organism>
<evidence type="ECO:0000256" key="1">
    <source>
        <dbReference type="SAM" id="MobiDB-lite"/>
    </source>
</evidence>
<dbReference type="GeneID" id="5545460"/>
<dbReference type="HOGENOM" id="CLU_674749_0_0_1"/>
<dbReference type="RefSeq" id="XP_001645112.1">
    <property type="nucleotide sequence ID" value="XM_001645062.1"/>
</dbReference>
<gene>
    <name evidence="2" type="ORF">Kpol_538p14</name>
</gene>
<dbReference type="STRING" id="436907.A7TKC7"/>
<proteinExistence type="predicted"/>
<feature type="region of interest" description="Disordered" evidence="1">
    <location>
        <begin position="277"/>
        <end position="303"/>
    </location>
</feature>
<protein>
    <submittedName>
        <fullName evidence="2">Uncharacterized protein</fullName>
    </submittedName>
</protein>
<dbReference type="OrthoDB" id="3995714at2759"/>
<dbReference type="eggNOG" id="ENOG502QVZN">
    <property type="taxonomic scope" value="Eukaryota"/>
</dbReference>
<dbReference type="SUPFAM" id="SSF52540">
    <property type="entry name" value="P-loop containing nucleoside triphosphate hydrolases"/>
    <property type="match status" value="1"/>
</dbReference>
<accession>A7TKC7</accession>
<name>A7TKC7_VANPO</name>
<dbReference type="EMBL" id="DS480407">
    <property type="protein sequence ID" value="EDO17254.1"/>
    <property type="molecule type" value="Genomic_DNA"/>
</dbReference>
<reference evidence="2 3" key="1">
    <citation type="journal article" date="2007" name="Proc. Natl. Acad. Sci. U.S.A.">
        <title>Independent sorting-out of thousands of duplicated gene pairs in two yeast species descended from a whole-genome duplication.</title>
        <authorList>
            <person name="Scannell D.R."/>
            <person name="Frank A.C."/>
            <person name="Conant G.C."/>
            <person name="Byrne K.P."/>
            <person name="Woolfit M."/>
            <person name="Wolfe K.H."/>
        </authorList>
    </citation>
    <scope>NUCLEOTIDE SEQUENCE [LARGE SCALE GENOMIC DNA]</scope>
    <source>
        <strain evidence="3">ATCC 22028 / DSM 70294 / BCRC 21397 / CBS 2163 / NBRC 10782 / NRRL Y-8283 / UCD 57-17</strain>
    </source>
</reference>